<comment type="caution">
    <text evidence="2">The sequence shown here is derived from an EMBL/GenBank/DDBJ whole genome shotgun (WGS) entry which is preliminary data.</text>
</comment>
<evidence type="ECO:0000256" key="1">
    <source>
        <dbReference type="SAM" id="MobiDB-lite"/>
    </source>
</evidence>
<evidence type="ECO:0000313" key="2">
    <source>
        <dbReference type="EMBL" id="RLP67698.1"/>
    </source>
</evidence>
<reference evidence="2 3" key="1">
    <citation type="submission" date="2018-10" db="EMBL/GenBank/DDBJ databases">
        <authorList>
            <person name="Li J."/>
        </authorList>
    </citation>
    <scope>NUCLEOTIDE SEQUENCE [LARGE SCALE GENOMIC DNA]</scope>
    <source>
        <strain evidence="2 3">JCM 30549</strain>
    </source>
</reference>
<sequence length="145" mass="14505">MVSSSASAAATSAEPPEGGAGGRVSGYSAAVPARAGSALPTWVSPVGGSCPPVPTLTPSAPSTRTVASDAVCSVHPEPVRTRTLLDEPAVTWARPSPRSRMLTASSSTPSIVIRSTTGAPKSTVMSVRTNPPLPAGVCVPSFAQR</sequence>
<protein>
    <submittedName>
        <fullName evidence="2">Uncharacterized protein</fullName>
    </submittedName>
</protein>
<evidence type="ECO:0000313" key="3">
    <source>
        <dbReference type="Proteomes" id="UP000275395"/>
    </source>
</evidence>
<dbReference type="EMBL" id="RCUW01000017">
    <property type="protein sequence ID" value="RLP67698.1"/>
    <property type="molecule type" value="Genomic_DNA"/>
</dbReference>
<name>A0A3L6ZI79_9MICO</name>
<dbReference type="AlphaFoldDB" id="A0A3L6ZI79"/>
<feature type="region of interest" description="Disordered" evidence="1">
    <location>
        <begin position="1"/>
        <end position="27"/>
    </location>
</feature>
<proteinExistence type="predicted"/>
<dbReference type="Proteomes" id="UP000275395">
    <property type="component" value="Unassembled WGS sequence"/>
</dbReference>
<gene>
    <name evidence="2" type="ORF">D9V30_13210</name>
</gene>
<feature type="compositionally biased region" description="Low complexity" evidence="1">
    <location>
        <begin position="1"/>
        <end position="17"/>
    </location>
</feature>
<organism evidence="2 3">
    <name type="scientific">Mycetocola reblochoni</name>
    <dbReference type="NCBI Taxonomy" id="331618"/>
    <lineage>
        <taxon>Bacteria</taxon>
        <taxon>Bacillati</taxon>
        <taxon>Actinomycetota</taxon>
        <taxon>Actinomycetes</taxon>
        <taxon>Micrococcales</taxon>
        <taxon>Microbacteriaceae</taxon>
        <taxon>Mycetocola</taxon>
    </lineage>
</organism>
<accession>A0A3L6ZI79</accession>